<dbReference type="SMART" id="SM00342">
    <property type="entry name" value="HTH_ARAC"/>
    <property type="match status" value="1"/>
</dbReference>
<dbReference type="InterPro" id="IPR051552">
    <property type="entry name" value="HptR"/>
</dbReference>
<feature type="domain" description="HTH araC/xylS-type" evidence="11">
    <location>
        <begin position="409"/>
        <end position="508"/>
    </location>
</feature>
<evidence type="ECO:0000256" key="4">
    <source>
        <dbReference type="ARBA" id="ARBA00022553"/>
    </source>
</evidence>
<evidence type="ECO:0000313" key="14">
    <source>
        <dbReference type="Proteomes" id="UP000306509"/>
    </source>
</evidence>
<comment type="function">
    <text evidence="9">May play the central regulatory role in sporulation. It may be an element of the effector pathway responsible for the activation of sporulation genes in response to nutritional stress. Spo0A may act in concert with spo0H (a sigma factor) to control the expression of some genes that are critical to the sporulation process.</text>
</comment>
<evidence type="ECO:0000256" key="7">
    <source>
        <dbReference type="ARBA" id="ARBA00023125"/>
    </source>
</evidence>
<keyword evidence="14" id="KW-1185">Reference proteome</keyword>
<dbReference type="GO" id="GO:0005737">
    <property type="term" value="C:cytoplasm"/>
    <property type="evidence" value="ECO:0007669"/>
    <property type="project" value="UniProtKB-SubCell"/>
</dbReference>
<dbReference type="CDD" id="cd17536">
    <property type="entry name" value="REC_YesN-like"/>
    <property type="match status" value="1"/>
</dbReference>
<feature type="modified residue" description="4-aspartylphosphate" evidence="10">
    <location>
        <position position="62"/>
    </location>
</feature>
<evidence type="ECO:0000256" key="2">
    <source>
        <dbReference type="ARBA" id="ARBA00018672"/>
    </source>
</evidence>
<name>A0A4U8QCE7_9FIRM</name>
<comment type="subcellular location">
    <subcellularLocation>
        <location evidence="1">Cytoplasm</location>
    </subcellularLocation>
</comment>
<evidence type="ECO:0000256" key="10">
    <source>
        <dbReference type="PROSITE-ProRule" id="PRU00169"/>
    </source>
</evidence>
<dbReference type="GO" id="GO:0043565">
    <property type="term" value="F:sequence-specific DNA binding"/>
    <property type="evidence" value="ECO:0007669"/>
    <property type="project" value="InterPro"/>
</dbReference>
<dbReference type="GO" id="GO:0000160">
    <property type="term" value="P:phosphorelay signal transduction system"/>
    <property type="evidence" value="ECO:0007669"/>
    <property type="project" value="UniProtKB-KW"/>
</dbReference>
<keyword evidence="7" id="KW-0238">DNA-binding</keyword>
<sequence>MKADEKGSIKAIVVEDELKIGTYIKHKIEYLDPSITVAALAENGKRALALIEEHQPQVVFTDISMPVMDGLELSRIVKNTYPGMIVVIISGYSDFSYAQKAIKYGIFNYILKPLEDEKLLDVLFDIKKSLAYSKTKQERQVLYSDAYMFQQTARVRYAIFSVCIGNLFYDIEDVVLTEYYSRIIQEIPWRKLAEELCRDGQNWYLADEQVVNQKIIGIQIREEENGETENLAKRLMSLLELRTGLAIHICLSEQLVQYEDVWNLTKRLRHLMQQKLVIGQSQILFVEKEKEDDQGILDIVKMKLSSYIKNYFLHTDLKNFTDEIQIVLKYMIQNRSTQENIEKVSLYVLKLLELSGQDCEAAFQEDIQIRQQRCIGLSATEDELIESLMGCFQKIGRYVEELYEKKVETRVLEYVDSNFLTLEGLEQVADVFGYNYTYLSRLFKKMSGVSMNKYITEKKITLSKQMLREHLEMVLEEVCELCGYNDCRYFSRVFKAQTGITPSEYRCL</sequence>
<dbReference type="GO" id="GO:0003700">
    <property type="term" value="F:DNA-binding transcription factor activity"/>
    <property type="evidence" value="ECO:0007669"/>
    <property type="project" value="InterPro"/>
</dbReference>
<evidence type="ECO:0000256" key="9">
    <source>
        <dbReference type="ARBA" id="ARBA00024867"/>
    </source>
</evidence>
<dbReference type="InterPro" id="IPR001789">
    <property type="entry name" value="Sig_transdc_resp-reg_receiver"/>
</dbReference>
<dbReference type="Gene3D" id="3.40.50.2300">
    <property type="match status" value="1"/>
</dbReference>
<keyword evidence="8" id="KW-0804">Transcription</keyword>
<evidence type="ECO:0000256" key="8">
    <source>
        <dbReference type="ARBA" id="ARBA00023163"/>
    </source>
</evidence>
<dbReference type="SMART" id="SM00448">
    <property type="entry name" value="REC"/>
    <property type="match status" value="1"/>
</dbReference>
<evidence type="ECO:0000256" key="5">
    <source>
        <dbReference type="ARBA" id="ARBA00023012"/>
    </source>
</evidence>
<dbReference type="PROSITE" id="PS01124">
    <property type="entry name" value="HTH_ARAC_FAMILY_2"/>
    <property type="match status" value="1"/>
</dbReference>
<feature type="domain" description="Response regulatory" evidence="12">
    <location>
        <begin position="10"/>
        <end position="127"/>
    </location>
</feature>
<organism evidence="13 14">
    <name type="scientific">Robinsoniella peoriensis</name>
    <dbReference type="NCBI Taxonomy" id="180332"/>
    <lineage>
        <taxon>Bacteria</taxon>
        <taxon>Bacillati</taxon>
        <taxon>Bacillota</taxon>
        <taxon>Clostridia</taxon>
        <taxon>Lachnospirales</taxon>
        <taxon>Lachnospiraceae</taxon>
        <taxon>Robinsoniella</taxon>
    </lineage>
</organism>
<dbReference type="PANTHER" id="PTHR42713:SF3">
    <property type="entry name" value="TRANSCRIPTIONAL REGULATORY PROTEIN HPTR"/>
    <property type="match status" value="1"/>
</dbReference>
<dbReference type="InterPro" id="IPR009057">
    <property type="entry name" value="Homeodomain-like_sf"/>
</dbReference>
<proteinExistence type="predicted"/>
<dbReference type="SUPFAM" id="SSF52172">
    <property type="entry name" value="CheY-like"/>
    <property type="match status" value="1"/>
</dbReference>
<keyword evidence="4 10" id="KW-0597">Phosphoprotein</keyword>
<reference evidence="13 14" key="1">
    <citation type="journal article" date="2019" name="Anaerobe">
        <title>Detection of Robinsoniella peoriensis in multiple bone samples of a trauma patient.</title>
        <authorList>
            <person name="Schrottner P."/>
            <person name="Hartwich K."/>
            <person name="Bunk B."/>
            <person name="Schober I."/>
            <person name="Helbig S."/>
            <person name="Rudolph W.W."/>
            <person name="Gunzer F."/>
        </authorList>
    </citation>
    <scope>NUCLEOTIDE SEQUENCE [LARGE SCALE GENOMIC DNA]</scope>
    <source>
        <strain evidence="13 14">DSM 106044</strain>
    </source>
</reference>
<dbReference type="PRINTS" id="PR00032">
    <property type="entry name" value="HTHARAC"/>
</dbReference>
<dbReference type="RefSeq" id="WP_138003198.1">
    <property type="nucleotide sequence ID" value="NZ_QGQD01000068.1"/>
</dbReference>
<keyword evidence="5" id="KW-0902">Two-component regulatory system</keyword>
<gene>
    <name evidence="13" type="ORF">DSM106044_03566</name>
</gene>
<comment type="caution">
    <text evidence="13">The sequence shown here is derived from an EMBL/GenBank/DDBJ whole genome shotgun (WGS) entry which is preliminary data.</text>
</comment>
<keyword evidence="3" id="KW-0963">Cytoplasm</keyword>
<dbReference type="InterPro" id="IPR020449">
    <property type="entry name" value="Tscrpt_reg_AraC-type_HTH"/>
</dbReference>
<evidence type="ECO:0000256" key="6">
    <source>
        <dbReference type="ARBA" id="ARBA00023015"/>
    </source>
</evidence>
<evidence type="ECO:0000259" key="11">
    <source>
        <dbReference type="PROSITE" id="PS01124"/>
    </source>
</evidence>
<dbReference type="PROSITE" id="PS50110">
    <property type="entry name" value="RESPONSE_REGULATORY"/>
    <property type="match status" value="1"/>
</dbReference>
<accession>A0A4U8QCE7</accession>
<dbReference type="AlphaFoldDB" id="A0A4U8QCE7"/>
<protein>
    <recommendedName>
        <fullName evidence="2">Stage 0 sporulation protein A homolog</fullName>
    </recommendedName>
</protein>
<evidence type="ECO:0000259" key="12">
    <source>
        <dbReference type="PROSITE" id="PS50110"/>
    </source>
</evidence>
<dbReference type="Pfam" id="PF00072">
    <property type="entry name" value="Response_reg"/>
    <property type="match status" value="1"/>
</dbReference>
<dbReference type="InterPro" id="IPR018062">
    <property type="entry name" value="HTH_AraC-typ_CS"/>
</dbReference>
<dbReference type="Pfam" id="PF12833">
    <property type="entry name" value="HTH_18"/>
    <property type="match status" value="1"/>
</dbReference>
<dbReference type="STRING" id="180332.GCA_000797495_01625"/>
<evidence type="ECO:0000313" key="13">
    <source>
        <dbReference type="EMBL" id="TLC99615.1"/>
    </source>
</evidence>
<dbReference type="InterPro" id="IPR011006">
    <property type="entry name" value="CheY-like_superfamily"/>
</dbReference>
<keyword evidence="6" id="KW-0805">Transcription regulation</keyword>
<dbReference type="PROSITE" id="PS00041">
    <property type="entry name" value="HTH_ARAC_FAMILY_1"/>
    <property type="match status" value="1"/>
</dbReference>
<evidence type="ECO:0000256" key="1">
    <source>
        <dbReference type="ARBA" id="ARBA00004496"/>
    </source>
</evidence>
<dbReference type="SUPFAM" id="SSF46689">
    <property type="entry name" value="Homeodomain-like"/>
    <property type="match status" value="2"/>
</dbReference>
<dbReference type="Gene3D" id="1.10.10.60">
    <property type="entry name" value="Homeodomain-like"/>
    <property type="match status" value="2"/>
</dbReference>
<evidence type="ECO:0000256" key="3">
    <source>
        <dbReference type="ARBA" id="ARBA00022490"/>
    </source>
</evidence>
<dbReference type="InterPro" id="IPR018060">
    <property type="entry name" value="HTH_AraC"/>
</dbReference>
<dbReference type="Proteomes" id="UP000306509">
    <property type="component" value="Unassembled WGS sequence"/>
</dbReference>
<dbReference type="EMBL" id="QGQD01000068">
    <property type="protein sequence ID" value="TLC99615.1"/>
    <property type="molecule type" value="Genomic_DNA"/>
</dbReference>
<dbReference type="PANTHER" id="PTHR42713">
    <property type="entry name" value="HISTIDINE KINASE-RELATED"/>
    <property type="match status" value="1"/>
</dbReference>